<dbReference type="GO" id="GO:0004730">
    <property type="term" value="F:pseudouridylate synthase activity"/>
    <property type="evidence" value="ECO:0007669"/>
    <property type="project" value="InterPro"/>
</dbReference>
<evidence type="ECO:0000313" key="7">
    <source>
        <dbReference type="EMBL" id="RKP14945.1"/>
    </source>
</evidence>
<dbReference type="InterPro" id="IPR007342">
    <property type="entry name" value="PsuG"/>
</dbReference>
<keyword evidence="2" id="KW-0378">Hydrolase</keyword>
<keyword evidence="8" id="KW-1185">Reference proteome</keyword>
<keyword evidence="3" id="KW-0464">Manganese</keyword>
<dbReference type="PANTHER" id="PTHR42909">
    <property type="entry name" value="ZGC:136858"/>
    <property type="match status" value="1"/>
</dbReference>
<dbReference type="SUPFAM" id="SSF110581">
    <property type="entry name" value="Indigoidine synthase A-like"/>
    <property type="match status" value="1"/>
</dbReference>
<evidence type="ECO:0000256" key="1">
    <source>
        <dbReference type="ARBA" id="ARBA00022723"/>
    </source>
</evidence>
<dbReference type="HAMAP" id="MF_01876">
    <property type="entry name" value="PsiMP_glycosidase"/>
    <property type="match status" value="1"/>
</dbReference>
<dbReference type="Gene3D" id="3.40.1790.10">
    <property type="entry name" value="Indigoidine synthase domain"/>
    <property type="match status" value="1"/>
</dbReference>
<sequence>MLSFLRHAHGPVGHARLSVPISLSSSFSTARAILVGRSIGRRYQHGWTPHPHFIYSPEVKAALEADKPVVALESTIITHGMPFPQNVQTSNEVEEIIREAGVTPATIAILSGKVHIGLSSSEVQGLGQRGKAATKTSRRDISLLCAQGKDGATTVSGTMVLAHRAGIPIFATGGIGGVHREGESNMDVSADLTELGRTPVAVVCAGAKSILDIGRTLEYLETQGVSVVTVGGSKDFPAFFTRSSGFQSPSTCQDPEEAAKMIMENEVMGLGSGMVFAVPIPQEDEAAGGGKVQAAIDQALQEAKDKGIQGSSITPFLLDRVTSLTKGESLRANIALIKNNARVGASIALARSKNRQAHPVPSPGGKGMLPQPSSPRARTNEKVNRVRKRSAVFSILILSF</sequence>
<keyword evidence="5" id="KW-0326">Glycosidase</keyword>
<dbReference type="OrthoDB" id="198885at2759"/>
<dbReference type="Pfam" id="PF04227">
    <property type="entry name" value="Indigoidine_A"/>
    <property type="match status" value="1"/>
</dbReference>
<evidence type="ECO:0000256" key="4">
    <source>
        <dbReference type="ARBA" id="ARBA00023239"/>
    </source>
</evidence>
<evidence type="ECO:0000313" key="8">
    <source>
        <dbReference type="Proteomes" id="UP000267251"/>
    </source>
</evidence>
<dbReference type="AlphaFoldDB" id="A0A4P9Y7C9"/>
<dbReference type="GO" id="GO:0046872">
    <property type="term" value="F:metal ion binding"/>
    <property type="evidence" value="ECO:0007669"/>
    <property type="project" value="UniProtKB-KW"/>
</dbReference>
<dbReference type="GO" id="GO:0005737">
    <property type="term" value="C:cytoplasm"/>
    <property type="evidence" value="ECO:0007669"/>
    <property type="project" value="TreeGrafter"/>
</dbReference>
<feature type="region of interest" description="Disordered" evidence="6">
    <location>
        <begin position="352"/>
        <end position="384"/>
    </location>
</feature>
<keyword evidence="1" id="KW-0479">Metal-binding</keyword>
<reference evidence="8" key="1">
    <citation type="journal article" date="2018" name="Nat. Microbiol.">
        <title>Leveraging single-cell genomics to expand the fungal tree of life.</title>
        <authorList>
            <person name="Ahrendt S.R."/>
            <person name="Quandt C.A."/>
            <person name="Ciobanu D."/>
            <person name="Clum A."/>
            <person name="Salamov A."/>
            <person name="Andreopoulos B."/>
            <person name="Cheng J.F."/>
            <person name="Woyke T."/>
            <person name="Pelin A."/>
            <person name="Henrissat B."/>
            <person name="Reynolds N.K."/>
            <person name="Benny G.L."/>
            <person name="Smith M.E."/>
            <person name="James T.Y."/>
            <person name="Grigoriev I.V."/>
        </authorList>
    </citation>
    <scope>NUCLEOTIDE SEQUENCE [LARGE SCALE GENOMIC DNA]</scope>
</reference>
<name>A0A4P9Y7C9_9FUNG</name>
<dbReference type="EMBL" id="KZ987773">
    <property type="protein sequence ID" value="RKP14945.1"/>
    <property type="molecule type" value="Genomic_DNA"/>
</dbReference>
<evidence type="ECO:0000256" key="3">
    <source>
        <dbReference type="ARBA" id="ARBA00023211"/>
    </source>
</evidence>
<accession>A0A4P9Y7C9</accession>
<protein>
    <submittedName>
        <fullName evidence="7">Indigoidine synthase A like protein-domain-containing protein</fullName>
    </submittedName>
</protein>
<dbReference type="PANTHER" id="PTHR42909:SF1">
    <property type="entry name" value="CARBOHYDRATE KINASE PFKB DOMAIN-CONTAINING PROTEIN"/>
    <property type="match status" value="1"/>
</dbReference>
<keyword evidence="4" id="KW-0456">Lyase</keyword>
<evidence type="ECO:0000256" key="5">
    <source>
        <dbReference type="ARBA" id="ARBA00023295"/>
    </source>
</evidence>
<dbReference type="GO" id="GO:0016798">
    <property type="term" value="F:hydrolase activity, acting on glycosyl bonds"/>
    <property type="evidence" value="ECO:0007669"/>
    <property type="project" value="UniProtKB-KW"/>
</dbReference>
<proteinExistence type="inferred from homology"/>
<evidence type="ECO:0000256" key="6">
    <source>
        <dbReference type="SAM" id="MobiDB-lite"/>
    </source>
</evidence>
<dbReference type="Proteomes" id="UP000267251">
    <property type="component" value="Unassembled WGS sequence"/>
</dbReference>
<dbReference type="InterPro" id="IPR022830">
    <property type="entry name" value="Indigdn_synthA-like"/>
</dbReference>
<evidence type="ECO:0000256" key="2">
    <source>
        <dbReference type="ARBA" id="ARBA00022801"/>
    </source>
</evidence>
<gene>
    <name evidence="7" type="ORF">BJ684DRAFT_7821</name>
</gene>
<organism evidence="7 8">
    <name type="scientific">Piptocephalis cylindrospora</name>
    <dbReference type="NCBI Taxonomy" id="1907219"/>
    <lineage>
        <taxon>Eukaryota</taxon>
        <taxon>Fungi</taxon>
        <taxon>Fungi incertae sedis</taxon>
        <taxon>Zoopagomycota</taxon>
        <taxon>Zoopagomycotina</taxon>
        <taxon>Zoopagomycetes</taxon>
        <taxon>Zoopagales</taxon>
        <taxon>Piptocephalidaceae</taxon>
        <taxon>Piptocephalis</taxon>
    </lineage>
</organism>